<dbReference type="PANTHER" id="PTHR12498:SF0">
    <property type="entry name" value="PROTEIN N-TERMINAL ASPARAGINE AMIDOHYDROLASE"/>
    <property type="match status" value="1"/>
</dbReference>
<accession>A0A0K9PQY6</accession>
<organism evidence="1 2">
    <name type="scientific">Zostera marina</name>
    <name type="common">Eelgrass</name>
    <dbReference type="NCBI Taxonomy" id="29655"/>
    <lineage>
        <taxon>Eukaryota</taxon>
        <taxon>Viridiplantae</taxon>
        <taxon>Streptophyta</taxon>
        <taxon>Embryophyta</taxon>
        <taxon>Tracheophyta</taxon>
        <taxon>Spermatophyta</taxon>
        <taxon>Magnoliopsida</taxon>
        <taxon>Liliopsida</taxon>
        <taxon>Zosteraceae</taxon>
        <taxon>Zostera</taxon>
    </lineage>
</organism>
<dbReference type="Pfam" id="PF14736">
    <property type="entry name" value="N_Asn_amidohyd"/>
    <property type="match status" value="1"/>
</dbReference>
<dbReference type="Proteomes" id="UP000036987">
    <property type="component" value="Unassembled WGS sequence"/>
</dbReference>
<dbReference type="PANTHER" id="PTHR12498">
    <property type="entry name" value="N-TERMINAL ASPARAGINE AMIDOHYDROLASE"/>
    <property type="match status" value="1"/>
</dbReference>
<comment type="caution">
    <text evidence="1">The sequence shown here is derived from an EMBL/GenBank/DDBJ whole genome shotgun (WGS) entry which is preliminary data.</text>
</comment>
<dbReference type="InterPro" id="IPR026750">
    <property type="entry name" value="NTAN1"/>
</dbReference>
<evidence type="ECO:0000313" key="1">
    <source>
        <dbReference type="EMBL" id="KMZ71379.1"/>
    </source>
</evidence>
<dbReference type="STRING" id="29655.A0A0K9PQY6"/>
<dbReference type="AlphaFoldDB" id="A0A0K9PQY6"/>
<evidence type="ECO:0000313" key="2">
    <source>
        <dbReference type="Proteomes" id="UP000036987"/>
    </source>
</evidence>
<gene>
    <name evidence="1" type="ORF">ZOSMA_181G00140</name>
</gene>
<proteinExistence type="predicted"/>
<dbReference type="EMBL" id="LFYR01000676">
    <property type="protein sequence ID" value="KMZ71379.1"/>
    <property type="molecule type" value="Genomic_DNA"/>
</dbReference>
<name>A0A0K9PQY6_ZOSMR</name>
<protein>
    <recommendedName>
        <fullName evidence="3">Protein N-terminal asparagine amidohydrolase</fullName>
    </recommendedName>
</protein>
<dbReference type="GO" id="GO:0006511">
    <property type="term" value="P:ubiquitin-dependent protein catabolic process"/>
    <property type="evidence" value="ECO:0000318"/>
    <property type="project" value="GO_Central"/>
</dbReference>
<dbReference type="GO" id="GO:0008418">
    <property type="term" value="F:protein-N-terminal asparagine amidohydrolase activity"/>
    <property type="evidence" value="ECO:0000318"/>
    <property type="project" value="GO_Central"/>
</dbReference>
<dbReference type="GO" id="GO:0005634">
    <property type="term" value="C:nucleus"/>
    <property type="evidence" value="ECO:0000318"/>
    <property type="project" value="GO_Central"/>
</dbReference>
<evidence type="ECO:0008006" key="3">
    <source>
        <dbReference type="Google" id="ProtNLM"/>
    </source>
</evidence>
<dbReference type="OrthoDB" id="539995at2759"/>
<keyword evidence="2" id="KW-1185">Reference proteome</keyword>
<reference evidence="2" key="1">
    <citation type="journal article" date="2016" name="Nature">
        <title>The genome of the seagrass Zostera marina reveals angiosperm adaptation to the sea.</title>
        <authorList>
            <person name="Olsen J.L."/>
            <person name="Rouze P."/>
            <person name="Verhelst B."/>
            <person name="Lin Y.-C."/>
            <person name="Bayer T."/>
            <person name="Collen J."/>
            <person name="Dattolo E."/>
            <person name="De Paoli E."/>
            <person name="Dittami S."/>
            <person name="Maumus F."/>
            <person name="Michel G."/>
            <person name="Kersting A."/>
            <person name="Lauritano C."/>
            <person name="Lohaus R."/>
            <person name="Toepel M."/>
            <person name="Tonon T."/>
            <person name="Vanneste K."/>
            <person name="Amirebrahimi M."/>
            <person name="Brakel J."/>
            <person name="Bostroem C."/>
            <person name="Chovatia M."/>
            <person name="Grimwood J."/>
            <person name="Jenkins J.W."/>
            <person name="Jueterbock A."/>
            <person name="Mraz A."/>
            <person name="Stam W.T."/>
            <person name="Tice H."/>
            <person name="Bornberg-Bauer E."/>
            <person name="Green P.J."/>
            <person name="Pearson G.A."/>
            <person name="Procaccini G."/>
            <person name="Duarte C.M."/>
            <person name="Schmutz J."/>
            <person name="Reusch T.B.H."/>
            <person name="Van de Peer Y."/>
        </authorList>
    </citation>
    <scope>NUCLEOTIDE SEQUENCE [LARGE SCALE GENOMIC DNA]</scope>
    <source>
        <strain evidence="2">cv. Finnish</strain>
    </source>
</reference>
<sequence>MIFIDGKPFVQSSASSNPSQCDDDAFLSSLLQHPYLIDACERFKFMPEWNISEKSMLDGVKHVYVFQREYATVIPALVQFVGTDEATTCVCMAIRNRDNGMTSVAHLDSPKIINSGLLQMLSLLIDQDTHPTLDVHLVGAFDDTSCQKYVSDGDDDVVGGSNRAKKSSMGYSVPLCSKIIQVLSDSSEKFHIGTLCVLGHNTQFNSAGETVPIFTGLVVETESGSVMPAQFSKGSRCPDDIVRAIRITMSFDDITCRGRLLETYDTKQDRFEITACSWNPEHQLWAFSMLQLSDSELLEQCSTSPSAESPDFVENQRRKFRYLINYPHWTDTFNKGKPRVFKRNVDGGWSVV</sequence>
<dbReference type="OMA" id="WRETFPM"/>